<feature type="domain" description="Sensor histidine kinase NatK-like C-terminal" evidence="2">
    <location>
        <begin position="172"/>
        <end position="264"/>
    </location>
</feature>
<keyword evidence="1" id="KW-1133">Transmembrane helix</keyword>
<dbReference type="AlphaFoldDB" id="A0A940SSR9"/>
<evidence type="ECO:0000259" key="2">
    <source>
        <dbReference type="Pfam" id="PF14501"/>
    </source>
</evidence>
<keyword evidence="4" id="KW-1185">Reference proteome</keyword>
<name>A0A940SSR9_9ENTE</name>
<feature type="transmembrane region" description="Helical" evidence="1">
    <location>
        <begin position="31"/>
        <end position="51"/>
    </location>
</feature>
<dbReference type="SUPFAM" id="SSF55874">
    <property type="entry name" value="ATPase domain of HSP90 chaperone/DNA topoisomerase II/histidine kinase"/>
    <property type="match status" value="1"/>
</dbReference>
<sequence>MALISIPLLSVILFGIALVSDINLTANPEALVTIVLICLVYVNLCIVYLYLTLKKNINEIAEAANQQRLFESELAYTKKMIHSQEKMASLKHDLKNQYILLLGMLQQQRYQEATNYLQLSLTDVERSDSFFTNNPVLNFLLNEKKGLAEQAGIHLTVKALLPQQLKLNNDILAVVLGNLIDNSLNAVKRLPSPQGKTIALTIKLFNDNLLIDISNDFDISELTTRQTRLSQGIGLKNIKRVIEEHNGIYEQWVVDQQYVVSILLMNII</sequence>
<dbReference type="InterPro" id="IPR032834">
    <property type="entry name" value="NatK-like_C"/>
</dbReference>
<keyword evidence="1" id="KW-0472">Membrane</keyword>
<proteinExistence type="predicted"/>
<keyword evidence="1" id="KW-0812">Transmembrane</keyword>
<protein>
    <submittedName>
        <fullName evidence="3">GHKL domain-containing protein</fullName>
    </submittedName>
</protein>
<comment type="caution">
    <text evidence="3">The sequence shown here is derived from an EMBL/GenBank/DDBJ whole genome shotgun (WGS) entry which is preliminary data.</text>
</comment>
<organism evidence="3 4">
    <name type="scientific">Vagococcus allomyrinae</name>
    <dbReference type="NCBI Taxonomy" id="2794353"/>
    <lineage>
        <taxon>Bacteria</taxon>
        <taxon>Bacillati</taxon>
        <taxon>Bacillota</taxon>
        <taxon>Bacilli</taxon>
        <taxon>Lactobacillales</taxon>
        <taxon>Enterococcaceae</taxon>
        <taxon>Vagococcus</taxon>
    </lineage>
</organism>
<dbReference type="RefSeq" id="WP_209529306.1">
    <property type="nucleotide sequence ID" value="NZ_JAEEGA010000009.1"/>
</dbReference>
<evidence type="ECO:0000313" key="3">
    <source>
        <dbReference type="EMBL" id="MBP1042282.1"/>
    </source>
</evidence>
<dbReference type="Gene3D" id="3.30.565.10">
    <property type="entry name" value="Histidine kinase-like ATPase, C-terminal domain"/>
    <property type="match status" value="1"/>
</dbReference>
<evidence type="ECO:0000313" key="4">
    <source>
        <dbReference type="Proteomes" id="UP000674938"/>
    </source>
</evidence>
<dbReference type="Pfam" id="PF14501">
    <property type="entry name" value="HATPase_c_5"/>
    <property type="match status" value="1"/>
</dbReference>
<gene>
    <name evidence="3" type="ORF">I6N95_14780</name>
</gene>
<reference evidence="3" key="1">
    <citation type="submission" date="2020-12" db="EMBL/GenBank/DDBJ databases">
        <title>Vagococcus allomyrinae sp. nov. and Enterococcus lavae sp. nov., isolated from the larvae of Allomyrina dichotoma.</title>
        <authorList>
            <person name="Lee S.D."/>
        </authorList>
    </citation>
    <scope>NUCLEOTIDE SEQUENCE</scope>
    <source>
        <strain evidence="3">BWB3-3</strain>
    </source>
</reference>
<dbReference type="InterPro" id="IPR036890">
    <property type="entry name" value="HATPase_C_sf"/>
</dbReference>
<evidence type="ECO:0000256" key="1">
    <source>
        <dbReference type="SAM" id="Phobius"/>
    </source>
</evidence>
<dbReference type="Proteomes" id="UP000674938">
    <property type="component" value="Unassembled WGS sequence"/>
</dbReference>
<accession>A0A940SSR9</accession>
<dbReference type="EMBL" id="JAEEGA010000009">
    <property type="protein sequence ID" value="MBP1042282.1"/>
    <property type="molecule type" value="Genomic_DNA"/>
</dbReference>